<dbReference type="Proteomes" id="UP000324800">
    <property type="component" value="Unassembled WGS sequence"/>
</dbReference>
<feature type="compositionally biased region" description="Low complexity" evidence="1">
    <location>
        <begin position="672"/>
        <end position="689"/>
    </location>
</feature>
<feature type="compositionally biased region" description="Basic and acidic residues" evidence="1">
    <location>
        <begin position="917"/>
        <end position="930"/>
    </location>
</feature>
<dbReference type="InterPro" id="IPR008828">
    <property type="entry name" value="Sin1/Avo1"/>
</dbReference>
<dbReference type="PANTHER" id="PTHR13335:SF1">
    <property type="entry name" value="TARGET OF RAPAMYCIN COMPLEX 2 SUBUNIT MAPKAP1"/>
    <property type="match status" value="1"/>
</dbReference>
<organism evidence="3 4">
    <name type="scientific">Streblomastix strix</name>
    <dbReference type="NCBI Taxonomy" id="222440"/>
    <lineage>
        <taxon>Eukaryota</taxon>
        <taxon>Metamonada</taxon>
        <taxon>Preaxostyla</taxon>
        <taxon>Oxymonadida</taxon>
        <taxon>Streblomastigidae</taxon>
        <taxon>Streblomastix</taxon>
    </lineage>
</organism>
<feature type="compositionally biased region" description="Basic and acidic residues" evidence="1">
    <location>
        <begin position="466"/>
        <end position="488"/>
    </location>
</feature>
<evidence type="ECO:0000256" key="1">
    <source>
        <dbReference type="SAM" id="MobiDB-lite"/>
    </source>
</evidence>
<feature type="compositionally biased region" description="Polar residues" evidence="1">
    <location>
        <begin position="498"/>
        <end position="550"/>
    </location>
</feature>
<feature type="compositionally biased region" description="Low complexity" evidence="1">
    <location>
        <begin position="713"/>
        <end position="729"/>
    </location>
</feature>
<feature type="compositionally biased region" description="Polar residues" evidence="1">
    <location>
        <begin position="562"/>
        <end position="577"/>
    </location>
</feature>
<reference evidence="3 4" key="1">
    <citation type="submission" date="2019-03" db="EMBL/GenBank/DDBJ databases">
        <title>Single cell metagenomics reveals metabolic interactions within the superorganism composed of flagellate Streblomastix strix and complex community of Bacteroidetes bacteria on its surface.</title>
        <authorList>
            <person name="Treitli S.C."/>
            <person name="Kolisko M."/>
            <person name="Husnik F."/>
            <person name="Keeling P."/>
            <person name="Hampl V."/>
        </authorList>
    </citation>
    <scope>NUCLEOTIDE SEQUENCE [LARGE SCALE GENOMIC DNA]</scope>
    <source>
        <strain evidence="3">ST1C</strain>
    </source>
</reference>
<proteinExistence type="predicted"/>
<feature type="compositionally biased region" description="Polar residues" evidence="1">
    <location>
        <begin position="871"/>
        <end position="894"/>
    </location>
</feature>
<feature type="compositionally biased region" description="Basic and acidic residues" evidence="1">
    <location>
        <begin position="641"/>
        <end position="657"/>
    </location>
</feature>
<sequence>LKQGVHLLRFPWDDSRNNLIRVNDPTAIFKLDNVLLTTSNDDEITQIRGQNSSTILLQSAAEVYIRNSEFGHGVYTVGSLIQIENRVVLINIENNKFNKQIRSGSVPGTTTVINENGVVINAQLSLNDGTYNRSVLRIRNSTFSGDNFNPYDSEYTSTSSKQSKNKNKNKSKKHPINQQQENVLDSTDVCYWKSSAVSVKNGTVLLESGKFEGLNDGFSRVGRNIICEGLSALTIESKDSFIEDGVPSSSYWIERDLGEISQQSNGCNVTGLFDNEPSLLFQPIVEGVEAVMIDDQMNSDDSNKEKKKTLLRLTFKGQHLEKCGVDGIKGFQIIDQRYVIDQSTSNADELEEGVAIQAPIPSTAIWNNENQIEFVINSTGLSQDQTWVVRLLYGQGSTGVTSSAYAFGYLGDSDIPSKGGLSTAWIIIIIIIVFLLLVGIILFLTCLAVYFSNKKKRTKKRSVQNKPDERDYENLKEEQQSRLTKEESTSYDSDDYPTKTSRTTSRYGRPSVSRTFTGTEVNSSQPRTKSYSTHTQSITTKEPVTVTGQSGLEMGVGDGNDDPQQITAQISTQYETSTLDRHRLGERKRPYRSGDSLFSKSQTSRSQKSRSSRHDTFGGNRPSDETYKHTNNHTFSTDADSNTKRERIRERARDDPNSKTISISESEKDKSITSGRSKPQSKSESGSSRGSHRSGSKSIPQKDRSFSRTKTQSGTKSDSESNSSSSSSSNQNLLAQVVLDLQAAQALLFVQDQQERNKEIRRPHHIRSTSTAKTQNPRTAPEQPQPPDPLQELSQIGHTHVQRGQIRTQIRITQIRIISPGISRGATIMIGGGILIGMEMCIRLRTRILRLIRVHNREEQGGDLDTHVASHESQVMRQQDSRPLSVSSNRSHPSSLGEGSFPGSTDRKQKSQGQVTHDTHGADGREEQRGGRGGYESPSSSIGNQQGSAFDRVTPHERETSRSRSEGQKSRSASHRTSDEDRIDSSARSDDFRAGDTLPKDGANSLFDNDEDWE</sequence>
<dbReference type="EMBL" id="SNRW01000787">
    <property type="protein sequence ID" value="KAA6399264.1"/>
    <property type="molecule type" value="Genomic_DNA"/>
</dbReference>
<feature type="compositionally biased region" description="Basic and acidic residues" evidence="1">
    <location>
        <begin position="612"/>
        <end position="628"/>
    </location>
</feature>
<feature type="region of interest" description="Disordered" evidence="1">
    <location>
        <begin position="458"/>
        <end position="729"/>
    </location>
</feature>
<feature type="compositionally biased region" description="Basic residues" evidence="1">
    <location>
        <begin position="163"/>
        <end position="175"/>
    </location>
</feature>
<dbReference type="GO" id="GO:0005886">
    <property type="term" value="C:plasma membrane"/>
    <property type="evidence" value="ECO:0007669"/>
    <property type="project" value="TreeGrafter"/>
</dbReference>
<feature type="compositionally biased region" description="Basic and acidic residues" evidence="1">
    <location>
        <begin position="953"/>
        <end position="969"/>
    </location>
</feature>
<gene>
    <name evidence="3" type="ORF">EZS28_005208</name>
</gene>
<dbReference type="GO" id="GO:0038203">
    <property type="term" value="P:TORC2 signaling"/>
    <property type="evidence" value="ECO:0007669"/>
    <property type="project" value="TreeGrafter"/>
</dbReference>
<feature type="compositionally biased region" description="Polar residues" evidence="1">
    <location>
        <begin position="937"/>
        <end position="948"/>
    </location>
</feature>
<dbReference type="GO" id="GO:0005737">
    <property type="term" value="C:cytoplasm"/>
    <property type="evidence" value="ECO:0007669"/>
    <property type="project" value="TreeGrafter"/>
</dbReference>
<evidence type="ECO:0000313" key="3">
    <source>
        <dbReference type="EMBL" id="KAA6399264.1"/>
    </source>
</evidence>
<keyword evidence="2" id="KW-0472">Membrane</keyword>
<protein>
    <submittedName>
        <fullName evidence="3">Uncharacterized protein</fullName>
    </submittedName>
</protein>
<dbReference type="PANTHER" id="PTHR13335">
    <property type="entry name" value="TARGET OF RAPAMYCIN COMPLEX 2 SUBUNIT MAPKAP1"/>
    <property type="match status" value="1"/>
</dbReference>
<comment type="caution">
    <text evidence="3">The sequence shown here is derived from an EMBL/GenBank/DDBJ whole genome shotgun (WGS) entry which is preliminary data.</text>
</comment>
<feature type="region of interest" description="Disordered" evidence="1">
    <location>
        <begin position="149"/>
        <end position="179"/>
    </location>
</feature>
<keyword evidence="2" id="KW-0812">Transmembrane</keyword>
<evidence type="ECO:0000256" key="2">
    <source>
        <dbReference type="SAM" id="Phobius"/>
    </source>
</evidence>
<feature type="transmembrane region" description="Helical" evidence="2">
    <location>
        <begin position="424"/>
        <end position="451"/>
    </location>
</feature>
<evidence type="ECO:0000313" key="4">
    <source>
        <dbReference type="Proteomes" id="UP000324800"/>
    </source>
</evidence>
<feature type="non-terminal residue" evidence="3">
    <location>
        <position position="1"/>
    </location>
</feature>
<name>A0A5J4WW74_9EUKA</name>
<dbReference type="GO" id="GO:0031932">
    <property type="term" value="C:TORC2 complex"/>
    <property type="evidence" value="ECO:0007669"/>
    <property type="project" value="InterPro"/>
</dbReference>
<accession>A0A5J4WW74</accession>
<feature type="region of interest" description="Disordered" evidence="1">
    <location>
        <begin position="871"/>
        <end position="1014"/>
    </location>
</feature>
<dbReference type="GO" id="GO:0005546">
    <property type="term" value="F:phosphatidylinositol-4,5-bisphosphate binding"/>
    <property type="evidence" value="ECO:0007669"/>
    <property type="project" value="TreeGrafter"/>
</dbReference>
<feature type="region of interest" description="Disordered" evidence="1">
    <location>
        <begin position="755"/>
        <end position="789"/>
    </location>
</feature>
<keyword evidence="2" id="KW-1133">Transmembrane helix</keyword>
<dbReference type="AlphaFoldDB" id="A0A5J4WW74"/>
<feature type="compositionally biased region" description="Basic and acidic residues" evidence="1">
    <location>
        <begin position="976"/>
        <end position="994"/>
    </location>
</feature>
<feature type="compositionally biased region" description="Polar residues" evidence="1">
    <location>
        <begin position="768"/>
        <end position="778"/>
    </location>
</feature>